<proteinExistence type="predicted"/>
<feature type="chain" id="PRO_5031193190" evidence="1">
    <location>
        <begin position="22"/>
        <end position="91"/>
    </location>
</feature>
<dbReference type="EMBL" id="OD004800">
    <property type="protein sequence ID" value="CAD7410503.1"/>
    <property type="molecule type" value="Genomic_DNA"/>
</dbReference>
<reference evidence="2" key="1">
    <citation type="submission" date="2020-11" db="EMBL/GenBank/DDBJ databases">
        <authorList>
            <person name="Tran Van P."/>
        </authorList>
    </citation>
    <scope>NUCLEOTIDE SEQUENCE</scope>
</reference>
<accession>A0A7R9H8W6</accession>
<sequence>MKKLIVSLLLVASVIIIFADAFPSSFKEIREADPPSIYSRVLGFLSARLANIGEGFQVVWRALSDTLAAIFSSRQQPVVSPRYGGHMSLLK</sequence>
<protein>
    <submittedName>
        <fullName evidence="2">Uncharacterized protein</fullName>
    </submittedName>
</protein>
<evidence type="ECO:0000313" key="2">
    <source>
        <dbReference type="EMBL" id="CAD7410503.1"/>
    </source>
</evidence>
<keyword evidence="1" id="KW-0732">Signal</keyword>
<name>A0A7R9H8W6_TIMPO</name>
<gene>
    <name evidence="2" type="ORF">TPSB3V08_LOCUS7381</name>
</gene>
<evidence type="ECO:0000256" key="1">
    <source>
        <dbReference type="SAM" id="SignalP"/>
    </source>
</evidence>
<organism evidence="2">
    <name type="scientific">Timema poppense</name>
    <name type="common">Walking stick</name>
    <dbReference type="NCBI Taxonomy" id="170557"/>
    <lineage>
        <taxon>Eukaryota</taxon>
        <taxon>Metazoa</taxon>
        <taxon>Ecdysozoa</taxon>
        <taxon>Arthropoda</taxon>
        <taxon>Hexapoda</taxon>
        <taxon>Insecta</taxon>
        <taxon>Pterygota</taxon>
        <taxon>Neoptera</taxon>
        <taxon>Polyneoptera</taxon>
        <taxon>Phasmatodea</taxon>
        <taxon>Timematodea</taxon>
        <taxon>Timematoidea</taxon>
        <taxon>Timematidae</taxon>
        <taxon>Timema</taxon>
    </lineage>
</organism>
<feature type="signal peptide" evidence="1">
    <location>
        <begin position="1"/>
        <end position="21"/>
    </location>
</feature>
<dbReference type="AlphaFoldDB" id="A0A7R9H8W6"/>